<evidence type="ECO:0000256" key="1">
    <source>
        <dbReference type="SAM" id="Phobius"/>
    </source>
</evidence>
<keyword evidence="1" id="KW-1133">Transmembrane helix</keyword>
<protein>
    <submittedName>
        <fullName evidence="2">Uncharacterized protein</fullName>
    </submittedName>
</protein>
<dbReference type="Proteomes" id="UP000178869">
    <property type="component" value="Unassembled WGS sequence"/>
</dbReference>
<organism evidence="2 3">
    <name type="scientific">Candidatus Terrybacteria bacterium RIFCSPHIGHO2_01_FULL_43_35</name>
    <dbReference type="NCBI Taxonomy" id="1802361"/>
    <lineage>
        <taxon>Bacteria</taxon>
        <taxon>Candidatus Terryibacteriota</taxon>
    </lineage>
</organism>
<gene>
    <name evidence="2" type="ORF">A2828_00840</name>
</gene>
<evidence type="ECO:0000313" key="3">
    <source>
        <dbReference type="Proteomes" id="UP000178869"/>
    </source>
</evidence>
<name>A0A1G2PC89_9BACT</name>
<dbReference type="AlphaFoldDB" id="A0A1G2PC89"/>
<feature type="transmembrane region" description="Helical" evidence="1">
    <location>
        <begin position="97"/>
        <end position="123"/>
    </location>
</feature>
<sequence>MRIYYFKLVNIIFKNGFFVAAAAFLFYGQGTDAAIVECGSSTCPCNFCDLFVTGKNIVNFLWWDVAFPLAILLLVVAAFFFLISGGNPNLHTRAKSIATAAIMGLLITFGSWLVIGTIINFFANSSVQPWPWNTPTCTTSADLCPVDLSQCVNVASTSDKSTACNTISCSQLGYTDKPFCTVDPDPNSNSVYCCP</sequence>
<keyword evidence="1" id="KW-0812">Transmembrane</keyword>
<accession>A0A1G2PC89</accession>
<feature type="transmembrane region" description="Helical" evidence="1">
    <location>
        <begin position="12"/>
        <end position="30"/>
    </location>
</feature>
<keyword evidence="1" id="KW-0472">Membrane</keyword>
<feature type="transmembrane region" description="Helical" evidence="1">
    <location>
        <begin position="60"/>
        <end position="85"/>
    </location>
</feature>
<reference evidence="2 3" key="1">
    <citation type="journal article" date="2016" name="Nat. Commun.">
        <title>Thousands of microbial genomes shed light on interconnected biogeochemical processes in an aquifer system.</title>
        <authorList>
            <person name="Anantharaman K."/>
            <person name="Brown C.T."/>
            <person name="Hug L.A."/>
            <person name="Sharon I."/>
            <person name="Castelle C.J."/>
            <person name="Probst A.J."/>
            <person name="Thomas B.C."/>
            <person name="Singh A."/>
            <person name="Wilkins M.J."/>
            <person name="Karaoz U."/>
            <person name="Brodie E.L."/>
            <person name="Williams K.H."/>
            <person name="Hubbard S.S."/>
            <person name="Banfield J.F."/>
        </authorList>
    </citation>
    <scope>NUCLEOTIDE SEQUENCE [LARGE SCALE GENOMIC DNA]</scope>
</reference>
<evidence type="ECO:0000313" key="2">
    <source>
        <dbReference type="EMBL" id="OHA45955.1"/>
    </source>
</evidence>
<proteinExistence type="predicted"/>
<dbReference type="EMBL" id="MHSR01000024">
    <property type="protein sequence ID" value="OHA45955.1"/>
    <property type="molecule type" value="Genomic_DNA"/>
</dbReference>
<comment type="caution">
    <text evidence="2">The sequence shown here is derived from an EMBL/GenBank/DDBJ whole genome shotgun (WGS) entry which is preliminary data.</text>
</comment>